<comment type="caution">
    <text evidence="1">The sequence shown here is derived from an EMBL/GenBank/DDBJ whole genome shotgun (WGS) entry which is preliminary data.</text>
</comment>
<dbReference type="PATRIC" id="fig|1440762.4.peg.3315"/>
<dbReference type="InterPro" id="IPR036410">
    <property type="entry name" value="HSP_DnaJ_Cys-rich_dom_sf"/>
</dbReference>
<dbReference type="AlphaFoldDB" id="A0A0G9H6H5"/>
<evidence type="ECO:0000313" key="1">
    <source>
        <dbReference type="EMBL" id="KLD65440.1"/>
    </source>
</evidence>
<dbReference type="SUPFAM" id="SSF57938">
    <property type="entry name" value="DnaJ/Hsp40 cysteine-rich domain"/>
    <property type="match status" value="1"/>
</dbReference>
<organism evidence="1 2">
    <name type="scientific">Dyella japonica DSM 16301</name>
    <dbReference type="NCBI Taxonomy" id="1440762"/>
    <lineage>
        <taxon>Bacteria</taxon>
        <taxon>Pseudomonadati</taxon>
        <taxon>Pseudomonadota</taxon>
        <taxon>Gammaproteobacteria</taxon>
        <taxon>Lysobacterales</taxon>
        <taxon>Rhodanobacteraceae</taxon>
        <taxon>Dyella</taxon>
    </lineage>
</organism>
<dbReference type="Gene3D" id="1.10.274.110">
    <property type="match status" value="1"/>
</dbReference>
<evidence type="ECO:0008006" key="3">
    <source>
        <dbReference type="Google" id="ProtNLM"/>
    </source>
</evidence>
<reference evidence="1 2" key="1">
    <citation type="journal article" date="2015" name="Antonie Van Leeuwenhoek">
        <title>A phylogenomic and molecular marker based taxonomic framework for the order Xanthomonadales: proposal to transfer the families Algiphilaceae and Solimonadaceae to the order Nevskiales ord. nov. and to create a new family within the order Xanthomonadales, the family Rhodanobacteraceae fam. nov., containing the genus Rhodanobacter and its closest relatives.</title>
        <authorList>
            <person name="Naushad S."/>
            <person name="Adeolu M."/>
            <person name="Wong S."/>
            <person name="Sohail M."/>
            <person name="Schellhorn H.E."/>
            <person name="Gupta R.S."/>
        </authorList>
    </citation>
    <scope>NUCLEOTIDE SEQUENCE [LARGE SCALE GENOMIC DNA]</scope>
    <source>
        <strain evidence="1 2">DSM 16301</strain>
    </source>
</reference>
<sequence>MTNPAYAMARLNEKTVRFYLGSGASGGHTPQDVAASIAFTKAGLGRELLQALFWPAGAQLSTVDLDQLLVAAQFGEWRERMDVLVLAQIKKQYATTTHAKREANAAIAAAQAHMWPAIDDTYRLMRRAVLMEMYKPRNCPDCSGSGKRVVEKVEKDCERCNGAGLTKQGPVWRAELMDMTHQSFNARWVAPYEWLLGHCRTQMREAYDEMSRALA</sequence>
<gene>
    <name evidence="1" type="ORF">Y882_02670</name>
</gene>
<dbReference type="EMBL" id="JPLA01000006">
    <property type="protein sequence ID" value="KLD65440.1"/>
    <property type="molecule type" value="Genomic_DNA"/>
</dbReference>
<protein>
    <recommendedName>
        <fullName evidence="3">Antitermination protein</fullName>
    </recommendedName>
</protein>
<evidence type="ECO:0000313" key="2">
    <source>
        <dbReference type="Proteomes" id="UP000035481"/>
    </source>
</evidence>
<dbReference type="Proteomes" id="UP000035481">
    <property type="component" value="Unassembled WGS sequence"/>
</dbReference>
<proteinExistence type="predicted"/>
<dbReference type="OrthoDB" id="5955872at2"/>
<dbReference type="STRING" id="1440762.Y882_02670"/>
<dbReference type="InterPro" id="IPR038500">
    <property type="entry name" value="Antitermination_sf"/>
</dbReference>
<dbReference type="RefSeq" id="WP_046970326.1">
    <property type="nucleotide sequence ID" value="NZ_JPLA01000006.1"/>
</dbReference>
<accession>A0A0G9H6H5</accession>
<name>A0A0G9H6H5_9GAMM</name>